<reference evidence="1" key="1">
    <citation type="journal article" date="2020" name="BMC">
        <title>Leishmania infection induces a limited differential gene expression in the sand fly midgut.</title>
        <authorList>
            <person name="Coutinho-Abreu I.V."/>
            <person name="Serafim T.D."/>
            <person name="Meneses C."/>
            <person name="Kamhawi S."/>
            <person name="Oliveira F."/>
            <person name="Valenzuela J.G."/>
        </authorList>
    </citation>
    <scope>NUCLEOTIDE SEQUENCE</scope>
    <source>
        <strain evidence="1">Jacobina</strain>
        <tissue evidence="1">Midgut</tissue>
    </source>
</reference>
<organism evidence="1">
    <name type="scientific">Lutzomyia longipalpis</name>
    <name type="common">Sand fly</name>
    <dbReference type="NCBI Taxonomy" id="7200"/>
    <lineage>
        <taxon>Eukaryota</taxon>
        <taxon>Metazoa</taxon>
        <taxon>Ecdysozoa</taxon>
        <taxon>Arthropoda</taxon>
        <taxon>Hexapoda</taxon>
        <taxon>Insecta</taxon>
        <taxon>Pterygota</taxon>
        <taxon>Neoptera</taxon>
        <taxon>Endopterygota</taxon>
        <taxon>Diptera</taxon>
        <taxon>Nematocera</taxon>
        <taxon>Psychodoidea</taxon>
        <taxon>Psychodidae</taxon>
        <taxon>Lutzomyia</taxon>
        <taxon>Lutzomyia</taxon>
    </lineage>
</organism>
<name>A0A7G3AMA9_LUTLO</name>
<sequence>MKYLDLKEKYCMTLSGAITLFSLLRFCAAHLFITEAYSIVTFCIKLNIQLEMKLFSCTRNCLFERKT</sequence>
<accession>A0A7G3AMA9</accession>
<proteinExistence type="predicted"/>
<evidence type="ECO:0000313" key="1">
    <source>
        <dbReference type="EMBL" id="MBC1173387.1"/>
    </source>
</evidence>
<protein>
    <submittedName>
        <fullName evidence="1">Putative secreted protein</fullName>
    </submittedName>
</protein>
<dbReference type="AlphaFoldDB" id="A0A7G3AMA9"/>
<dbReference type="EMBL" id="GITU01004684">
    <property type="protein sequence ID" value="MBC1173387.1"/>
    <property type="molecule type" value="Transcribed_RNA"/>
</dbReference>